<evidence type="ECO:0008006" key="3">
    <source>
        <dbReference type="Google" id="ProtNLM"/>
    </source>
</evidence>
<name>A0A8J3CJA2_9PSEU</name>
<dbReference type="Proteomes" id="UP000637578">
    <property type="component" value="Unassembled WGS sequence"/>
</dbReference>
<sequence length="169" mass="17500">MFRHMSVPVLLTALLATGCGGGKPAPSNLAVKPTFPAPLTACSLLSEQQVASAFGAAGVKAEEQQVTDLGEKKVHGCAYRRGSFVVVVTLITGVEAEPEDAVRDNARDPQASPVNGVGGYALGYRSALGQEIVVSGVRRAEETRVTTISGPGGSQDKLAALLRDILTKL</sequence>
<accession>A0A8J3CJA2</accession>
<gene>
    <name evidence="1" type="ORF">GCM10012275_52110</name>
</gene>
<proteinExistence type="predicted"/>
<evidence type="ECO:0000313" key="2">
    <source>
        <dbReference type="Proteomes" id="UP000637578"/>
    </source>
</evidence>
<reference evidence="1" key="1">
    <citation type="journal article" date="2014" name="Int. J. Syst. Evol. Microbiol.">
        <title>Complete genome sequence of Corynebacterium casei LMG S-19264T (=DSM 44701T), isolated from a smear-ripened cheese.</title>
        <authorList>
            <consortium name="US DOE Joint Genome Institute (JGI-PGF)"/>
            <person name="Walter F."/>
            <person name="Albersmeier A."/>
            <person name="Kalinowski J."/>
            <person name="Ruckert C."/>
        </authorList>
    </citation>
    <scope>NUCLEOTIDE SEQUENCE</scope>
    <source>
        <strain evidence="1">CGMCC 4.5737</strain>
    </source>
</reference>
<keyword evidence="2" id="KW-1185">Reference proteome</keyword>
<dbReference type="AlphaFoldDB" id="A0A8J3CJA2"/>
<organism evidence="1 2">
    <name type="scientific">Longimycelium tulufanense</name>
    <dbReference type="NCBI Taxonomy" id="907463"/>
    <lineage>
        <taxon>Bacteria</taxon>
        <taxon>Bacillati</taxon>
        <taxon>Actinomycetota</taxon>
        <taxon>Actinomycetes</taxon>
        <taxon>Pseudonocardiales</taxon>
        <taxon>Pseudonocardiaceae</taxon>
        <taxon>Longimycelium</taxon>
    </lineage>
</organism>
<evidence type="ECO:0000313" key="1">
    <source>
        <dbReference type="EMBL" id="GGM74955.1"/>
    </source>
</evidence>
<dbReference type="EMBL" id="BMMK01000033">
    <property type="protein sequence ID" value="GGM74955.1"/>
    <property type="molecule type" value="Genomic_DNA"/>
</dbReference>
<comment type="caution">
    <text evidence="1">The sequence shown here is derived from an EMBL/GenBank/DDBJ whole genome shotgun (WGS) entry which is preliminary data.</text>
</comment>
<protein>
    <recommendedName>
        <fullName evidence="3">DUF3558 domain-containing protein</fullName>
    </recommendedName>
</protein>
<reference evidence="1" key="2">
    <citation type="submission" date="2020-09" db="EMBL/GenBank/DDBJ databases">
        <authorList>
            <person name="Sun Q."/>
            <person name="Zhou Y."/>
        </authorList>
    </citation>
    <scope>NUCLEOTIDE SEQUENCE</scope>
    <source>
        <strain evidence="1">CGMCC 4.5737</strain>
    </source>
</reference>
<dbReference type="PROSITE" id="PS51257">
    <property type="entry name" value="PROKAR_LIPOPROTEIN"/>
    <property type="match status" value="1"/>
</dbReference>